<protein>
    <submittedName>
        <fullName evidence="1">Uncharacterized protein</fullName>
    </submittedName>
</protein>
<dbReference type="GO" id="GO:0005689">
    <property type="term" value="C:U12-type spliceosomal complex"/>
    <property type="evidence" value="ECO:0007669"/>
    <property type="project" value="TreeGrafter"/>
</dbReference>
<sequence>ELMVSDPRLPYVQYYRQAESSLQAFLQIRHEWDSFLVPETAPASSAIPSSWVFPEPPSSTIWATALK</sequence>
<gene>
    <name evidence="1" type="ORF">CUNI_LOCUS1988</name>
</gene>
<reference evidence="1" key="1">
    <citation type="submission" date="2021-04" db="EMBL/GenBank/DDBJ databases">
        <authorList>
            <consortium name="Molecular Ecology Group"/>
        </authorList>
    </citation>
    <scope>NUCLEOTIDE SEQUENCE</scope>
</reference>
<dbReference type="AlphaFoldDB" id="A0A8S3YNA5"/>
<dbReference type="PANTHER" id="PTHR48190:SF2">
    <property type="entry name" value="PROGRAMMED CELL DEATH PROTEIN 7"/>
    <property type="match status" value="1"/>
</dbReference>
<dbReference type="PANTHER" id="PTHR48190">
    <property type="entry name" value="PROGRAMMED CELL DEATH PROTEIN 7"/>
    <property type="match status" value="1"/>
</dbReference>
<dbReference type="Proteomes" id="UP000678393">
    <property type="component" value="Unassembled WGS sequence"/>
</dbReference>
<accession>A0A8S3YNA5</accession>
<feature type="non-terminal residue" evidence="1">
    <location>
        <position position="1"/>
    </location>
</feature>
<dbReference type="InterPro" id="IPR052831">
    <property type="entry name" value="Apoptosis_promoter"/>
</dbReference>
<dbReference type="InterPro" id="IPR031974">
    <property type="entry name" value="PDCD7"/>
</dbReference>
<evidence type="ECO:0000313" key="1">
    <source>
        <dbReference type="EMBL" id="CAG5116430.1"/>
    </source>
</evidence>
<proteinExistence type="predicted"/>
<keyword evidence="2" id="KW-1185">Reference proteome</keyword>
<comment type="caution">
    <text evidence="1">The sequence shown here is derived from an EMBL/GenBank/DDBJ whole genome shotgun (WGS) entry which is preliminary data.</text>
</comment>
<organism evidence="1 2">
    <name type="scientific">Candidula unifasciata</name>
    <dbReference type="NCBI Taxonomy" id="100452"/>
    <lineage>
        <taxon>Eukaryota</taxon>
        <taxon>Metazoa</taxon>
        <taxon>Spiralia</taxon>
        <taxon>Lophotrochozoa</taxon>
        <taxon>Mollusca</taxon>
        <taxon>Gastropoda</taxon>
        <taxon>Heterobranchia</taxon>
        <taxon>Euthyneura</taxon>
        <taxon>Panpulmonata</taxon>
        <taxon>Eupulmonata</taxon>
        <taxon>Stylommatophora</taxon>
        <taxon>Helicina</taxon>
        <taxon>Helicoidea</taxon>
        <taxon>Geomitridae</taxon>
        <taxon>Candidula</taxon>
    </lineage>
</organism>
<evidence type="ECO:0000313" key="2">
    <source>
        <dbReference type="Proteomes" id="UP000678393"/>
    </source>
</evidence>
<name>A0A8S3YNA5_9EUPU</name>
<dbReference type="OrthoDB" id="2289628at2759"/>
<dbReference type="EMBL" id="CAJHNH020000255">
    <property type="protein sequence ID" value="CAG5116430.1"/>
    <property type="molecule type" value="Genomic_DNA"/>
</dbReference>
<dbReference type="Pfam" id="PF16021">
    <property type="entry name" value="PDCD7"/>
    <property type="match status" value="1"/>
</dbReference>